<dbReference type="SMART" id="SM00320">
    <property type="entry name" value="WD40"/>
    <property type="match status" value="5"/>
</dbReference>
<dbReference type="InterPro" id="IPR015943">
    <property type="entry name" value="WD40/YVTN_repeat-like_dom_sf"/>
</dbReference>
<sequence>MSLNFGDPNMGMLSMFSLPGSSRKRLRSSGVEEETLSAAKRARIISSSNYSAALRFESSPSLSSRSLSDVSRSNSFSYDGSFDLGLSTSTRSRPPYPTPPASRSSSFEYARGATVLSDMDLAVQDGLQMMRRSYSSSDLVRAANSPYPEPSAHHHLRPGRDVIDYSVASLEGEDHPSAWPLSWSSSNVLFFSRGNRVYYRNLSSNIDAAQLCKIKESHGALRLIEAAGMDQPNVVAVGSSKGYIQLWDVSAKKVVMGWSAKSVGSMKWNGPVLTVGGSKGTIRHYDTRIKESSKMKEKATKVTRHQARISALAWNQEVGLLASGDELGNVFCWDPRQSKPLDVGEQVHRRKKVQHVGIISALAWCPWQPKLLATGDSSPNGTGTIRFWNINTSHQSSNASGPAREMDAQITSLHFSPHCRELLTTHGAGAPHVPPLSVDGRIEEIAANRAMNVANSVVVHSYQSWTHVITRAASTGRVAGSVLNPTGTKLAVAAADEGKLSLWEVWGKRKEAGLKRQASALDLGGIR</sequence>
<dbReference type="GO" id="GO:0010997">
    <property type="term" value="F:anaphase-promoting complex binding"/>
    <property type="evidence" value="ECO:0007669"/>
    <property type="project" value="InterPro"/>
</dbReference>
<evidence type="ECO:0000313" key="4">
    <source>
        <dbReference type="EMBL" id="KDQ55962.1"/>
    </source>
</evidence>
<evidence type="ECO:0000256" key="1">
    <source>
        <dbReference type="ARBA" id="ARBA00022574"/>
    </source>
</evidence>
<proteinExistence type="predicted"/>
<gene>
    <name evidence="4" type="ORF">JAAARDRAFT_195207</name>
</gene>
<keyword evidence="2" id="KW-0677">Repeat</keyword>
<dbReference type="GO" id="GO:1905786">
    <property type="term" value="P:positive regulation of anaphase-promoting complex-dependent catabolic process"/>
    <property type="evidence" value="ECO:0007669"/>
    <property type="project" value="TreeGrafter"/>
</dbReference>
<dbReference type="STRING" id="933084.A0A067PXI0"/>
<dbReference type="AlphaFoldDB" id="A0A067PXI0"/>
<evidence type="ECO:0000313" key="5">
    <source>
        <dbReference type="Proteomes" id="UP000027265"/>
    </source>
</evidence>
<feature type="repeat" description="WD" evidence="3">
    <location>
        <begin position="302"/>
        <end position="343"/>
    </location>
</feature>
<dbReference type="EMBL" id="KL197723">
    <property type="protein sequence ID" value="KDQ55962.1"/>
    <property type="molecule type" value="Genomic_DNA"/>
</dbReference>
<accession>A0A067PXI0</accession>
<dbReference type="GO" id="GO:0031145">
    <property type="term" value="P:anaphase-promoting complex-dependent catabolic process"/>
    <property type="evidence" value="ECO:0007669"/>
    <property type="project" value="TreeGrafter"/>
</dbReference>
<dbReference type="Pfam" id="PF00400">
    <property type="entry name" value="WD40"/>
    <property type="match status" value="1"/>
</dbReference>
<dbReference type="PANTHER" id="PTHR19918">
    <property type="entry name" value="CELL DIVISION CYCLE 20 CDC20 FIZZY -RELATED"/>
    <property type="match status" value="1"/>
</dbReference>
<dbReference type="PROSITE" id="PS50082">
    <property type="entry name" value="WD_REPEATS_2"/>
    <property type="match status" value="1"/>
</dbReference>
<keyword evidence="1 3" id="KW-0853">WD repeat</keyword>
<dbReference type="HOGENOM" id="CLU_014831_5_0_1"/>
<dbReference type="PANTHER" id="PTHR19918:SF5">
    <property type="entry name" value="MEIOSIS-SPECIFIC APC_C ACTIVATOR PROTEIN AMA1"/>
    <property type="match status" value="1"/>
</dbReference>
<keyword evidence="5" id="KW-1185">Reference proteome</keyword>
<dbReference type="InterPro" id="IPR036322">
    <property type="entry name" value="WD40_repeat_dom_sf"/>
</dbReference>
<dbReference type="InterPro" id="IPR001680">
    <property type="entry name" value="WD40_rpt"/>
</dbReference>
<dbReference type="InParanoid" id="A0A067PXI0"/>
<evidence type="ECO:0000256" key="3">
    <source>
        <dbReference type="PROSITE-ProRule" id="PRU00221"/>
    </source>
</evidence>
<dbReference type="GO" id="GO:1990757">
    <property type="term" value="F:ubiquitin ligase activator activity"/>
    <property type="evidence" value="ECO:0007669"/>
    <property type="project" value="TreeGrafter"/>
</dbReference>
<reference evidence="5" key="1">
    <citation type="journal article" date="2014" name="Proc. Natl. Acad. Sci. U.S.A.">
        <title>Extensive sampling of basidiomycete genomes demonstrates inadequacy of the white-rot/brown-rot paradigm for wood decay fungi.</title>
        <authorList>
            <person name="Riley R."/>
            <person name="Salamov A.A."/>
            <person name="Brown D.W."/>
            <person name="Nagy L.G."/>
            <person name="Floudas D."/>
            <person name="Held B.W."/>
            <person name="Levasseur A."/>
            <person name="Lombard V."/>
            <person name="Morin E."/>
            <person name="Otillar R."/>
            <person name="Lindquist E.A."/>
            <person name="Sun H."/>
            <person name="LaButti K.M."/>
            <person name="Schmutz J."/>
            <person name="Jabbour D."/>
            <person name="Luo H."/>
            <person name="Baker S.E."/>
            <person name="Pisabarro A.G."/>
            <person name="Walton J.D."/>
            <person name="Blanchette R.A."/>
            <person name="Henrissat B."/>
            <person name="Martin F."/>
            <person name="Cullen D."/>
            <person name="Hibbett D.S."/>
            <person name="Grigoriev I.V."/>
        </authorList>
    </citation>
    <scope>NUCLEOTIDE SEQUENCE [LARGE SCALE GENOMIC DNA]</scope>
    <source>
        <strain evidence="5">MUCL 33604</strain>
    </source>
</reference>
<dbReference type="Gene3D" id="2.130.10.10">
    <property type="entry name" value="YVTN repeat-like/Quinoprotein amine dehydrogenase"/>
    <property type="match status" value="1"/>
</dbReference>
<name>A0A067PXI0_9AGAM</name>
<evidence type="ECO:0000256" key="2">
    <source>
        <dbReference type="ARBA" id="ARBA00022737"/>
    </source>
</evidence>
<dbReference type="Proteomes" id="UP000027265">
    <property type="component" value="Unassembled WGS sequence"/>
</dbReference>
<organism evidence="4 5">
    <name type="scientific">Jaapia argillacea MUCL 33604</name>
    <dbReference type="NCBI Taxonomy" id="933084"/>
    <lineage>
        <taxon>Eukaryota</taxon>
        <taxon>Fungi</taxon>
        <taxon>Dikarya</taxon>
        <taxon>Basidiomycota</taxon>
        <taxon>Agaricomycotina</taxon>
        <taxon>Agaricomycetes</taxon>
        <taxon>Agaricomycetidae</taxon>
        <taxon>Jaapiales</taxon>
        <taxon>Jaapiaceae</taxon>
        <taxon>Jaapia</taxon>
    </lineage>
</organism>
<protein>
    <submittedName>
        <fullName evidence="4">Uncharacterized protein</fullName>
    </submittedName>
</protein>
<dbReference type="GO" id="GO:0005680">
    <property type="term" value="C:anaphase-promoting complex"/>
    <property type="evidence" value="ECO:0007669"/>
    <property type="project" value="TreeGrafter"/>
</dbReference>
<dbReference type="InterPro" id="IPR033010">
    <property type="entry name" value="Cdc20/Fizzy"/>
</dbReference>
<dbReference type="SUPFAM" id="SSF50978">
    <property type="entry name" value="WD40 repeat-like"/>
    <property type="match status" value="1"/>
</dbReference>
<dbReference type="OrthoDB" id="10263272at2759"/>